<gene>
    <name evidence="3" type="primary">LOC136084495</name>
</gene>
<sequence length="348" mass="40347">MSVNVQKIKSKWSRAVWREGTKVHEEVVLSKWIDELRQKVFWTVKINASRAEKEEMDPGPHWKVFELIKVKVCHDDVEVCKGYDLTSASDQDMEQIKKEQIFKCITEKKGLPPIPEKISEFNEMDDCDFNRFQSSVDLIKSIKIPKKNYEDVSRCHDSTRRSRSRSPIHRSRYNSAAHNSRSPSKSPTLHNSRSSYRQYNTKDNSQSKKANWKRSPHRYQTSRSISSSSESPTKSSSKQSSNVTNRLEESFNEKGNFTDASQNISYPIETGKFQKGVMKFMAEVKIFMNDMNTFMGKQINNRGESNREELKQLLDIDEFLQFEENLVEPVFRTKIIEHLKQVGGGEGG</sequence>
<reference evidence="3" key="1">
    <citation type="submission" date="2025-08" db="UniProtKB">
        <authorList>
            <consortium name="RefSeq"/>
        </authorList>
    </citation>
    <scope>IDENTIFICATION</scope>
</reference>
<feature type="region of interest" description="Disordered" evidence="1">
    <location>
        <begin position="150"/>
        <end position="259"/>
    </location>
</feature>
<feature type="compositionally biased region" description="Polar residues" evidence="1">
    <location>
        <begin position="173"/>
        <end position="209"/>
    </location>
</feature>
<feature type="compositionally biased region" description="Basic and acidic residues" evidence="1">
    <location>
        <begin position="150"/>
        <end position="160"/>
    </location>
</feature>
<keyword evidence="2" id="KW-1185">Reference proteome</keyword>
<organism evidence="2 3">
    <name type="scientific">Hydra vulgaris</name>
    <name type="common">Hydra</name>
    <name type="synonym">Hydra attenuata</name>
    <dbReference type="NCBI Taxonomy" id="6087"/>
    <lineage>
        <taxon>Eukaryota</taxon>
        <taxon>Metazoa</taxon>
        <taxon>Cnidaria</taxon>
        <taxon>Hydrozoa</taxon>
        <taxon>Hydroidolina</taxon>
        <taxon>Anthoathecata</taxon>
        <taxon>Aplanulata</taxon>
        <taxon>Hydridae</taxon>
        <taxon>Hydra</taxon>
    </lineage>
</organism>
<dbReference type="RefSeq" id="XP_065660586.1">
    <property type="nucleotide sequence ID" value="XM_065804514.1"/>
</dbReference>
<proteinExistence type="predicted"/>
<accession>A0ABM4CFU2</accession>
<evidence type="ECO:0000256" key="1">
    <source>
        <dbReference type="SAM" id="MobiDB-lite"/>
    </source>
</evidence>
<feature type="compositionally biased region" description="Low complexity" evidence="1">
    <location>
        <begin position="222"/>
        <end position="241"/>
    </location>
</feature>
<evidence type="ECO:0000313" key="2">
    <source>
        <dbReference type="Proteomes" id="UP001652625"/>
    </source>
</evidence>
<protein>
    <submittedName>
        <fullName evidence="3">Uncharacterized protein LOC136084495</fullName>
    </submittedName>
</protein>
<dbReference type="Proteomes" id="UP001652625">
    <property type="component" value="Chromosome 09"/>
</dbReference>
<name>A0ABM4CFU2_HYDVU</name>
<feature type="compositionally biased region" description="Basic residues" evidence="1">
    <location>
        <begin position="161"/>
        <end position="172"/>
    </location>
</feature>
<dbReference type="GeneID" id="136084495"/>
<evidence type="ECO:0000313" key="3">
    <source>
        <dbReference type="RefSeq" id="XP_065660586.1"/>
    </source>
</evidence>